<dbReference type="RefSeq" id="WP_150074821.1">
    <property type="nucleotide sequence ID" value="NZ_VWOX01000002.1"/>
</dbReference>
<feature type="region of interest" description="Disordered" evidence="1">
    <location>
        <begin position="189"/>
        <end position="248"/>
    </location>
</feature>
<dbReference type="EMBL" id="VWOX01000002">
    <property type="protein sequence ID" value="KAA5545931.1"/>
    <property type="molecule type" value="Genomic_DNA"/>
</dbReference>
<dbReference type="Proteomes" id="UP000324479">
    <property type="component" value="Unassembled WGS sequence"/>
</dbReference>
<feature type="region of interest" description="Disordered" evidence="1">
    <location>
        <begin position="59"/>
        <end position="78"/>
    </location>
</feature>
<protein>
    <submittedName>
        <fullName evidence="2">Uncharacterized protein</fullName>
    </submittedName>
</protein>
<sequence>MRKDVKRSIVIWPATAVLFVVSLCALAMQSRNGAGFLAAGVVHLIPNLHGWVFRHQSDPVDGTRPAGKASMPSSGTRWADARYPRELDSWDNLPPESEHPLPAGIPAPKLTLQSDLFGFPVASDSASVPTEQRHQKLATREGESATAFADFPENRDAEQWARPLFQTAEISSAGNFSTAVARDVADRDVAPGEDFGDDISLPPLDVMDDDTTSPVDTLVGGSSPALRSPGRPARVLPSDRRDSEGADVAAVKFPKRGLASPRSPAWPVSIDLISKLETLDHLANSDKDSGPGYAMVSQDSRSRVDSPQSPSETEIDAQAENDPDISIAEWSRTVKSLLDELHSARRLGDSKVGEVLSELDDLQQQASVRAERLRARRQQVAWLQAAYALERRLAVWKPIHEINSGQRPLRLSSDKDVATVSDSIRVLREALPATGDVDGWVAFLLLDELQSSFVASDEETRRELAQTFLARLHWPTLAPEHRQWLNEPAVQDLASAVRPWATSGIDYASLLHQIERAESNSIDLVTAEIAESMRALRASDHPQAKRLAKNLDVHYRNANLRFAIRKDLIAYLLPEIPPREVPVRTNLLGSRVTGISRIDSDLQLRLIPAKRRWELQLETVGNVTTRSTGLRGPAVFNTDSENSFTAATPITVLPTDVNVGSSVVDVAGGSKLRDIRTDYDGWPLVGTLVRRIAESEYWKNAPLSQRIAGTRLSNQVGSEIDQRISDKLADASQRFSDSILGPLNHLQLDPTVIDMETTPSRLVARYRMAGDWQLAAMTPRPRAPSDSMMSVQLHQSAINNTLEQLVPQQEMMPLEEMLRECYALLGMQPPELNEDFPEDVSVQFARHRPITVEIENGKAFITMRIIRLHQGDRVRLSNFIVRAAYKPNIDGLAASLERDGHLSISGPGMSFRQRLPVRAIFNKVFSPNQTYSLTAPELLQERVPEGTQISQLELRDGWIGVAISQRESEDRVAGRPAVIR</sequence>
<feature type="compositionally biased region" description="Acidic residues" evidence="1">
    <location>
        <begin position="313"/>
        <end position="323"/>
    </location>
</feature>
<proteinExistence type="predicted"/>
<organism evidence="2 3">
    <name type="scientific">Roseiconus nitratireducens</name>
    <dbReference type="NCBI Taxonomy" id="2605748"/>
    <lineage>
        <taxon>Bacteria</taxon>
        <taxon>Pseudomonadati</taxon>
        <taxon>Planctomycetota</taxon>
        <taxon>Planctomycetia</taxon>
        <taxon>Pirellulales</taxon>
        <taxon>Pirellulaceae</taxon>
        <taxon>Roseiconus</taxon>
    </lineage>
</organism>
<evidence type="ECO:0000256" key="1">
    <source>
        <dbReference type="SAM" id="MobiDB-lite"/>
    </source>
</evidence>
<dbReference type="AlphaFoldDB" id="A0A5M6DEE6"/>
<feature type="region of interest" description="Disordered" evidence="1">
    <location>
        <begin position="283"/>
        <end position="323"/>
    </location>
</feature>
<accession>A0A5M6DEE6</accession>
<keyword evidence="3" id="KW-1185">Reference proteome</keyword>
<gene>
    <name evidence="2" type="ORF">FYK55_03185</name>
</gene>
<evidence type="ECO:0000313" key="3">
    <source>
        <dbReference type="Proteomes" id="UP000324479"/>
    </source>
</evidence>
<comment type="caution">
    <text evidence="2">The sequence shown here is derived from an EMBL/GenBank/DDBJ whole genome shotgun (WGS) entry which is preliminary data.</text>
</comment>
<reference evidence="2 3" key="1">
    <citation type="submission" date="2019-08" db="EMBL/GenBank/DDBJ databases">
        <authorList>
            <person name="Dhanesh K."/>
            <person name="Kumar G."/>
            <person name="Sasikala C."/>
            <person name="Venkata Ramana C."/>
        </authorList>
    </citation>
    <scope>NUCLEOTIDE SEQUENCE [LARGE SCALE GENOMIC DNA]</scope>
    <source>
        <strain evidence="2 3">JC645</strain>
    </source>
</reference>
<evidence type="ECO:0000313" key="2">
    <source>
        <dbReference type="EMBL" id="KAA5545931.1"/>
    </source>
</evidence>
<name>A0A5M6DEE6_9BACT</name>